<dbReference type="PANTHER" id="PTHR46160">
    <property type="entry name" value="ALPHA-TECTORIN-RELATED"/>
    <property type="match status" value="1"/>
</dbReference>
<dbReference type="Pfam" id="PF00094">
    <property type="entry name" value="VWD"/>
    <property type="match status" value="1"/>
</dbReference>
<protein>
    <recommendedName>
        <fullName evidence="1">VWFD domain-containing protein</fullName>
    </recommendedName>
</protein>
<dbReference type="InterPro" id="IPR052749">
    <property type="entry name" value="Alpha-tectorin"/>
</dbReference>
<dbReference type="InterPro" id="IPR001846">
    <property type="entry name" value="VWF_type-D"/>
</dbReference>
<dbReference type="GeneTree" id="ENSGT00950000183155"/>
<dbReference type="InterPro" id="IPR025615">
    <property type="entry name" value="TILa_dom"/>
</dbReference>
<dbReference type="GO" id="GO:0031012">
    <property type="term" value="C:extracellular matrix"/>
    <property type="evidence" value="ECO:0007669"/>
    <property type="project" value="TreeGrafter"/>
</dbReference>
<dbReference type="GO" id="GO:0005201">
    <property type="term" value="F:extracellular matrix structural constituent"/>
    <property type="evidence" value="ECO:0007669"/>
    <property type="project" value="TreeGrafter"/>
</dbReference>
<dbReference type="STRING" id="144197.ENSSPAP00000028699"/>
<sequence>MYEGRYVEAGASFWGDESCTELYTCSAGGGLSVSQTGCRAGQQCQVVAGLRGCYPVGYATCMVSGDPHFVTFDGQRFNFQGTCTYEMAGVSSNQTSLESFSVVLQSSGQDKRIGSVVQLVEVTVYGYNVTISKEYSGAVVVNTVIMQIGLQLRITGELIFSIN</sequence>
<evidence type="ECO:0000259" key="1">
    <source>
        <dbReference type="PROSITE" id="PS51233"/>
    </source>
</evidence>
<name>A0A3B5BEN7_9TELE</name>
<dbReference type="PROSITE" id="PS51233">
    <property type="entry name" value="VWFD"/>
    <property type="match status" value="1"/>
</dbReference>
<organism evidence="2">
    <name type="scientific">Stegastes partitus</name>
    <name type="common">bicolor damselfish</name>
    <dbReference type="NCBI Taxonomy" id="144197"/>
    <lineage>
        <taxon>Eukaryota</taxon>
        <taxon>Metazoa</taxon>
        <taxon>Chordata</taxon>
        <taxon>Craniata</taxon>
        <taxon>Vertebrata</taxon>
        <taxon>Euteleostomi</taxon>
        <taxon>Actinopterygii</taxon>
        <taxon>Neopterygii</taxon>
        <taxon>Teleostei</taxon>
        <taxon>Neoteleostei</taxon>
        <taxon>Acanthomorphata</taxon>
        <taxon>Ovalentaria</taxon>
        <taxon>Pomacentridae</taxon>
        <taxon>Stegastes</taxon>
    </lineage>
</organism>
<dbReference type="PANTHER" id="PTHR46160:SF3">
    <property type="entry name" value="ALPHA-TECTORIN"/>
    <property type="match status" value="1"/>
</dbReference>
<reference evidence="2" key="1">
    <citation type="submission" date="2023-09" db="UniProtKB">
        <authorList>
            <consortium name="Ensembl"/>
        </authorList>
    </citation>
    <scope>IDENTIFICATION</scope>
</reference>
<dbReference type="AlphaFoldDB" id="A0A3B5BEN7"/>
<accession>A0A3B5BEN7</accession>
<feature type="domain" description="VWFD" evidence="1">
    <location>
        <begin position="59"/>
        <end position="163"/>
    </location>
</feature>
<dbReference type="Ensembl" id="ENSSPAT00000029163.1">
    <property type="protein sequence ID" value="ENSSPAP00000028699.1"/>
    <property type="gene ID" value="ENSSPAG00000021599.1"/>
</dbReference>
<proteinExistence type="predicted"/>
<evidence type="ECO:0000313" key="2">
    <source>
        <dbReference type="Ensembl" id="ENSSPAP00000028699.1"/>
    </source>
</evidence>
<dbReference type="Pfam" id="PF12714">
    <property type="entry name" value="TILa"/>
    <property type="match status" value="1"/>
</dbReference>